<feature type="domain" description="FlgD/Vpr Ig-like" evidence="1">
    <location>
        <begin position="131"/>
        <end position="184"/>
    </location>
</feature>
<evidence type="ECO:0000313" key="2">
    <source>
        <dbReference type="EMBL" id="MBM3331716.1"/>
    </source>
</evidence>
<dbReference type="Proteomes" id="UP000779900">
    <property type="component" value="Unassembled WGS sequence"/>
</dbReference>
<dbReference type="InterPro" id="IPR026444">
    <property type="entry name" value="Secre_tail"/>
</dbReference>
<reference evidence="2" key="1">
    <citation type="submission" date="2019-03" db="EMBL/GenBank/DDBJ databases">
        <title>Lake Tanganyika Metagenome-Assembled Genomes (MAGs).</title>
        <authorList>
            <person name="Tran P."/>
        </authorList>
    </citation>
    <scope>NUCLEOTIDE SEQUENCE</scope>
    <source>
        <strain evidence="2">K_DeepCast_150m_m2_040</strain>
    </source>
</reference>
<dbReference type="Pfam" id="PF13860">
    <property type="entry name" value="FlgD_ig"/>
    <property type="match status" value="1"/>
</dbReference>
<comment type="caution">
    <text evidence="2">The sequence shown here is derived from an EMBL/GenBank/DDBJ whole genome shotgun (WGS) entry which is preliminary data.</text>
</comment>
<dbReference type="Gene3D" id="2.60.40.4070">
    <property type="match status" value="1"/>
</dbReference>
<dbReference type="EMBL" id="VGIR01000041">
    <property type="protein sequence ID" value="MBM3331716.1"/>
    <property type="molecule type" value="Genomic_DNA"/>
</dbReference>
<evidence type="ECO:0000259" key="1">
    <source>
        <dbReference type="Pfam" id="PF13860"/>
    </source>
</evidence>
<dbReference type="InterPro" id="IPR025965">
    <property type="entry name" value="FlgD/Vpr_Ig-like"/>
</dbReference>
<sequence>MGYLLLCVCLWAAGPVASRQGLSRVSSDNLAAGGLGWYTFTSAGVLCDKAGPYALSGCVSQAPIQTLGSDHAGPFYIIGGFWSSEFSAGLNRNRGEVLAASHPPGAFKLYRNTPNPFRVTTRIAYDLPVRSKVLLRIYDVAGRQITRLADGWQEAGRYNLTWDGRDKRGRACPTGVYFCSLKTEDSAAVKKMLMAE</sequence>
<evidence type="ECO:0000313" key="3">
    <source>
        <dbReference type="Proteomes" id="UP000779900"/>
    </source>
</evidence>
<organism evidence="2 3">
    <name type="scientific">candidate division WOR-3 bacterium</name>
    <dbReference type="NCBI Taxonomy" id="2052148"/>
    <lineage>
        <taxon>Bacteria</taxon>
        <taxon>Bacteria division WOR-3</taxon>
    </lineage>
</organism>
<dbReference type="AlphaFoldDB" id="A0A937XHG9"/>
<proteinExistence type="predicted"/>
<dbReference type="NCBIfam" id="TIGR04183">
    <property type="entry name" value="Por_Secre_tail"/>
    <property type="match status" value="1"/>
</dbReference>
<gene>
    <name evidence="2" type="ORF">FJY68_07695</name>
</gene>
<protein>
    <submittedName>
        <fullName evidence="2">T9SS type A sorting domain-containing protein</fullName>
    </submittedName>
</protein>
<name>A0A937XHG9_UNCW3</name>
<accession>A0A937XHG9</accession>